<name>A0A3N4K374_9PEZI</name>
<dbReference type="EMBL" id="ML120355">
    <property type="protein sequence ID" value="RPB05026.1"/>
    <property type="molecule type" value="Genomic_DNA"/>
</dbReference>
<evidence type="ECO:0000313" key="3">
    <source>
        <dbReference type="Proteomes" id="UP000276215"/>
    </source>
</evidence>
<evidence type="ECO:0000313" key="2">
    <source>
        <dbReference type="EMBL" id="RPB05026.1"/>
    </source>
</evidence>
<accession>A0A3N4K374</accession>
<evidence type="ECO:0000256" key="1">
    <source>
        <dbReference type="SAM" id="MobiDB-lite"/>
    </source>
</evidence>
<protein>
    <submittedName>
        <fullName evidence="2">Uncharacterized protein</fullName>
    </submittedName>
</protein>
<keyword evidence="3" id="KW-1185">Reference proteome</keyword>
<reference evidence="2 3" key="1">
    <citation type="journal article" date="2018" name="Nat. Ecol. Evol.">
        <title>Pezizomycetes genomes reveal the molecular basis of ectomycorrhizal truffle lifestyle.</title>
        <authorList>
            <person name="Murat C."/>
            <person name="Payen T."/>
            <person name="Noel B."/>
            <person name="Kuo A."/>
            <person name="Morin E."/>
            <person name="Chen J."/>
            <person name="Kohler A."/>
            <person name="Krizsan K."/>
            <person name="Balestrini R."/>
            <person name="Da Silva C."/>
            <person name="Montanini B."/>
            <person name="Hainaut M."/>
            <person name="Levati E."/>
            <person name="Barry K.W."/>
            <person name="Belfiori B."/>
            <person name="Cichocki N."/>
            <person name="Clum A."/>
            <person name="Dockter R.B."/>
            <person name="Fauchery L."/>
            <person name="Guy J."/>
            <person name="Iotti M."/>
            <person name="Le Tacon F."/>
            <person name="Lindquist E.A."/>
            <person name="Lipzen A."/>
            <person name="Malagnac F."/>
            <person name="Mello A."/>
            <person name="Molinier V."/>
            <person name="Miyauchi S."/>
            <person name="Poulain J."/>
            <person name="Riccioni C."/>
            <person name="Rubini A."/>
            <person name="Sitrit Y."/>
            <person name="Splivallo R."/>
            <person name="Traeger S."/>
            <person name="Wang M."/>
            <person name="Zifcakova L."/>
            <person name="Wipf D."/>
            <person name="Zambonelli A."/>
            <person name="Paolocci F."/>
            <person name="Nowrousian M."/>
            <person name="Ottonello S."/>
            <person name="Baldrian P."/>
            <person name="Spatafora J.W."/>
            <person name="Henrissat B."/>
            <person name="Nagy L.G."/>
            <person name="Aury J.M."/>
            <person name="Wincker P."/>
            <person name="Grigoriev I.V."/>
            <person name="Bonfante P."/>
            <person name="Martin F.M."/>
        </authorList>
    </citation>
    <scope>NUCLEOTIDE SEQUENCE [LARGE SCALE GENOMIC DNA]</scope>
    <source>
        <strain evidence="2 3">120613-1</strain>
    </source>
</reference>
<dbReference type="Proteomes" id="UP000276215">
    <property type="component" value="Unassembled WGS sequence"/>
</dbReference>
<sequence>MREKPAPHQPPPTLQDKSPRCGNNRGGISTVPKKGNGVVNPKGSGRVTLGLNKSGHAGVKYLKNMARSSSWNNNLTISNSTSDSSQVKSTVGQTHDHQVPAFLVRLLLLFSLNESSPSPLQMSPPLPRLARDCLSRASLVAAGSVFPEDISLSQPKKGLLQRNLDA</sequence>
<organism evidence="2 3">
    <name type="scientific">Choiromyces venosus 120613-1</name>
    <dbReference type="NCBI Taxonomy" id="1336337"/>
    <lineage>
        <taxon>Eukaryota</taxon>
        <taxon>Fungi</taxon>
        <taxon>Dikarya</taxon>
        <taxon>Ascomycota</taxon>
        <taxon>Pezizomycotina</taxon>
        <taxon>Pezizomycetes</taxon>
        <taxon>Pezizales</taxon>
        <taxon>Tuberaceae</taxon>
        <taxon>Choiromyces</taxon>
    </lineage>
</organism>
<feature type="region of interest" description="Disordered" evidence="1">
    <location>
        <begin position="1"/>
        <end position="46"/>
    </location>
</feature>
<dbReference type="AlphaFoldDB" id="A0A3N4K374"/>
<proteinExistence type="predicted"/>
<gene>
    <name evidence="2" type="ORF">L873DRAFT_1798480</name>
</gene>